<dbReference type="AlphaFoldDB" id="A0A1G4B0P3"/>
<dbReference type="GeneID" id="34562963"/>
<dbReference type="Proteomes" id="UP000176998">
    <property type="component" value="Unassembled WGS sequence"/>
</dbReference>
<name>A0A1G4B0P3_9PEZI</name>
<accession>A0A1G4B0P3</accession>
<dbReference type="EMBL" id="MJBS01000091">
    <property type="protein sequence ID" value="OHE94905.1"/>
    <property type="molecule type" value="Genomic_DNA"/>
</dbReference>
<sequence length="157" mass="17856">MGCLRTVGASYDSDIGGRLLVSPNIPNRRLYRFLHPPKCRTASNSSGRECHLAAWLCPDPNAAEHNPDADFTRLNDRSTHHADGIKHGIATHSDRGVFSERYHGDDDEHEDWSWCRDRGYRLAVRGVLYGFGRDSWEAHEFYSEGSFVLFASDLLYK</sequence>
<reference evidence="1 2" key="1">
    <citation type="submission" date="2016-09" db="EMBL/GenBank/DDBJ databases">
        <authorList>
            <person name="Capua I."/>
            <person name="De Benedictis P."/>
            <person name="Joannis T."/>
            <person name="Lombin L.H."/>
            <person name="Cattoli G."/>
        </authorList>
    </citation>
    <scope>NUCLEOTIDE SEQUENCE [LARGE SCALE GENOMIC DNA]</scope>
    <source>
        <strain evidence="1 2">IMI 309357</strain>
    </source>
</reference>
<keyword evidence="2" id="KW-1185">Reference proteome</keyword>
<comment type="caution">
    <text evidence="1">The sequence shown here is derived from an EMBL/GenBank/DDBJ whole genome shotgun (WGS) entry which is preliminary data.</text>
</comment>
<gene>
    <name evidence="1" type="ORF">CORC01_09824</name>
</gene>
<organism evidence="1 2">
    <name type="scientific">Colletotrichum orchidophilum</name>
    <dbReference type="NCBI Taxonomy" id="1209926"/>
    <lineage>
        <taxon>Eukaryota</taxon>
        <taxon>Fungi</taxon>
        <taxon>Dikarya</taxon>
        <taxon>Ascomycota</taxon>
        <taxon>Pezizomycotina</taxon>
        <taxon>Sordariomycetes</taxon>
        <taxon>Hypocreomycetidae</taxon>
        <taxon>Glomerellales</taxon>
        <taxon>Glomerellaceae</taxon>
        <taxon>Colletotrichum</taxon>
    </lineage>
</organism>
<dbReference type="RefSeq" id="XP_022472067.1">
    <property type="nucleotide sequence ID" value="XM_022621453.1"/>
</dbReference>
<evidence type="ECO:0000313" key="1">
    <source>
        <dbReference type="EMBL" id="OHE94905.1"/>
    </source>
</evidence>
<evidence type="ECO:0000313" key="2">
    <source>
        <dbReference type="Proteomes" id="UP000176998"/>
    </source>
</evidence>
<protein>
    <submittedName>
        <fullName evidence="1">Plasma membrane iron permease</fullName>
    </submittedName>
</protein>
<proteinExistence type="predicted"/>